<keyword evidence="3" id="KW-1185">Reference proteome</keyword>
<name>A0AA50CSR1_9HYPH</name>
<organism evidence="2 3">
    <name type="scientific">Shinella sumterensis</name>
    <dbReference type="NCBI Taxonomy" id="1967501"/>
    <lineage>
        <taxon>Bacteria</taxon>
        <taxon>Pseudomonadati</taxon>
        <taxon>Pseudomonadota</taxon>
        <taxon>Alphaproteobacteria</taxon>
        <taxon>Hyphomicrobiales</taxon>
        <taxon>Rhizobiaceae</taxon>
        <taxon>Shinella</taxon>
    </lineage>
</organism>
<keyword evidence="1" id="KW-1133">Transmembrane helix</keyword>
<feature type="transmembrane region" description="Helical" evidence="1">
    <location>
        <begin position="119"/>
        <end position="136"/>
    </location>
</feature>
<dbReference type="EMBL" id="CP132309">
    <property type="protein sequence ID" value="WLS01378.1"/>
    <property type="molecule type" value="Genomic_DNA"/>
</dbReference>
<geneLocation type="plasmid" evidence="2 3">
    <name>unnamed7</name>
</geneLocation>
<evidence type="ECO:0000313" key="3">
    <source>
        <dbReference type="Proteomes" id="UP001234585"/>
    </source>
</evidence>
<reference evidence="2 3" key="1">
    <citation type="submission" date="2023-08" db="EMBL/GenBank/DDBJ databases">
        <title>Pathogen: clinical or host-associated sample.</title>
        <authorList>
            <person name="Hergert J."/>
            <person name="Casey R."/>
            <person name="Wagner J."/>
            <person name="Young E.L."/>
            <person name="Oakeson K.F."/>
        </authorList>
    </citation>
    <scope>NUCLEOTIDE SEQUENCE [LARGE SCALE GENOMIC DNA]</scope>
    <source>
        <strain evidence="2 3">1760953</strain>
        <plasmid evidence="2 3">unnamed7</plasmid>
    </source>
</reference>
<keyword evidence="1" id="KW-0812">Transmembrane</keyword>
<proteinExistence type="predicted"/>
<evidence type="ECO:0000256" key="1">
    <source>
        <dbReference type="SAM" id="Phobius"/>
    </source>
</evidence>
<dbReference type="RefSeq" id="WP_306041821.1">
    <property type="nucleotide sequence ID" value="NZ_CP132309.1"/>
</dbReference>
<sequence>MSEQGGGARRAARWYRGRLLGLRSAGEMAARNLSAGIETGREALQALRPKGRLTKDSFKDQYSDGGIRRFHELSAGMSEAEINNALRCWDRDSSIYMLTGCGALAAIPVAYLFEYRSFFMLIGGCILAATAFALSMKSDFRAWQIRQGRIGSVRDYFKDRLPSNIQIITKDRD</sequence>
<evidence type="ECO:0000313" key="2">
    <source>
        <dbReference type="EMBL" id="WLS01378.1"/>
    </source>
</evidence>
<keyword evidence="2" id="KW-0614">Plasmid</keyword>
<keyword evidence="1" id="KW-0472">Membrane</keyword>
<dbReference type="Proteomes" id="UP001234585">
    <property type="component" value="Plasmid unnamed7"/>
</dbReference>
<feature type="transmembrane region" description="Helical" evidence="1">
    <location>
        <begin position="95"/>
        <end position="113"/>
    </location>
</feature>
<gene>
    <name evidence="2" type="ORF">Q9313_28690</name>
</gene>
<dbReference type="AlphaFoldDB" id="A0AA50CSR1"/>
<accession>A0AA50CSR1</accession>
<protein>
    <submittedName>
        <fullName evidence="2">Uncharacterized protein</fullName>
    </submittedName>
</protein>